<evidence type="ECO:0000256" key="1">
    <source>
        <dbReference type="SAM" id="MobiDB-lite"/>
    </source>
</evidence>
<dbReference type="AlphaFoldDB" id="A0A2T2N187"/>
<dbReference type="EMBL" id="KZ678161">
    <property type="protein sequence ID" value="PSN59205.1"/>
    <property type="molecule type" value="Genomic_DNA"/>
</dbReference>
<protein>
    <submittedName>
        <fullName evidence="2">Uncharacterized protein</fullName>
    </submittedName>
</protein>
<gene>
    <name evidence="2" type="ORF">BS50DRAFT_658930</name>
</gene>
<name>A0A2T2N187_CORCC</name>
<feature type="region of interest" description="Disordered" evidence="1">
    <location>
        <begin position="96"/>
        <end position="127"/>
    </location>
</feature>
<evidence type="ECO:0000313" key="3">
    <source>
        <dbReference type="Proteomes" id="UP000240883"/>
    </source>
</evidence>
<sequence length="289" mass="33058">MIQELSIRSLPYSCDMASWESDHTFSLHEIAPNQHTLAEDISLSNSSTINELIDEIEGRALDDTGPQTLSESLGKVYGHRTSAIVNHDARKFRGSRNDPIVIDGHGPDEARPSHLTSTERENLKRARPHIRKRKAECEIRWNYAECLSHASYALESTWNEVLLYWIKIREILKHYNGLDRDFDEIFTSFKSKMISMLSEEDEVGICPNHVANLQKIWEDVLEKLRQLGYLQYPYEVQESQKFTIKLGELGERAAISHCLSVYPQLVGAFEQANDADDNEPCIAKRHCSA</sequence>
<dbReference type="Proteomes" id="UP000240883">
    <property type="component" value="Unassembled WGS sequence"/>
</dbReference>
<reference evidence="2 3" key="1">
    <citation type="journal article" date="2018" name="Front. Microbiol.">
        <title>Genome-Wide Analysis of Corynespora cassiicola Leaf Fall Disease Putative Effectors.</title>
        <authorList>
            <person name="Lopez D."/>
            <person name="Ribeiro S."/>
            <person name="Label P."/>
            <person name="Fumanal B."/>
            <person name="Venisse J.S."/>
            <person name="Kohler A."/>
            <person name="de Oliveira R.R."/>
            <person name="Labutti K."/>
            <person name="Lipzen A."/>
            <person name="Lail K."/>
            <person name="Bauer D."/>
            <person name="Ohm R.A."/>
            <person name="Barry K.W."/>
            <person name="Spatafora J."/>
            <person name="Grigoriev I.V."/>
            <person name="Martin F.M."/>
            <person name="Pujade-Renaud V."/>
        </authorList>
    </citation>
    <scope>NUCLEOTIDE SEQUENCE [LARGE SCALE GENOMIC DNA]</scope>
    <source>
        <strain evidence="2 3">Philippines</strain>
    </source>
</reference>
<organism evidence="2 3">
    <name type="scientific">Corynespora cassiicola Philippines</name>
    <dbReference type="NCBI Taxonomy" id="1448308"/>
    <lineage>
        <taxon>Eukaryota</taxon>
        <taxon>Fungi</taxon>
        <taxon>Dikarya</taxon>
        <taxon>Ascomycota</taxon>
        <taxon>Pezizomycotina</taxon>
        <taxon>Dothideomycetes</taxon>
        <taxon>Pleosporomycetidae</taxon>
        <taxon>Pleosporales</taxon>
        <taxon>Corynesporascaceae</taxon>
        <taxon>Corynespora</taxon>
    </lineage>
</organism>
<proteinExistence type="predicted"/>
<keyword evidence="3" id="KW-1185">Reference proteome</keyword>
<evidence type="ECO:0000313" key="2">
    <source>
        <dbReference type="EMBL" id="PSN59205.1"/>
    </source>
</evidence>
<accession>A0A2T2N187</accession>
<feature type="compositionally biased region" description="Basic and acidic residues" evidence="1">
    <location>
        <begin position="105"/>
        <end position="124"/>
    </location>
</feature>